<dbReference type="AlphaFoldDB" id="A0AAE1KP88"/>
<dbReference type="Pfam" id="PF13384">
    <property type="entry name" value="HTH_23"/>
    <property type="match status" value="1"/>
</dbReference>
<sequence>MRHQVFRPTGLEERAEIVWLWVEGWSVKAIAQHTGTSITTVYRWIRRWQKEGNVSDRPRSGRPRRAAQKMGNINGVVFMANAQGPTMENNSDAIVKYYYLWDIIKPLNYN</sequence>
<dbReference type="InterPro" id="IPR009057">
    <property type="entry name" value="Homeodomain-like_sf"/>
</dbReference>
<keyword evidence="3" id="KW-1185">Reference proteome</keyword>
<gene>
    <name evidence="2" type="ORF">Pcinc_017006</name>
</gene>
<accession>A0AAE1KP88</accession>
<evidence type="ECO:0008006" key="4">
    <source>
        <dbReference type="Google" id="ProtNLM"/>
    </source>
</evidence>
<evidence type="ECO:0000256" key="1">
    <source>
        <dbReference type="ARBA" id="ARBA00004123"/>
    </source>
</evidence>
<evidence type="ECO:0000313" key="2">
    <source>
        <dbReference type="EMBL" id="KAK3878422.1"/>
    </source>
</evidence>
<reference evidence="2" key="1">
    <citation type="submission" date="2023-10" db="EMBL/GenBank/DDBJ databases">
        <title>Genome assemblies of two species of porcelain crab, Petrolisthes cinctipes and Petrolisthes manimaculis (Anomura: Porcellanidae).</title>
        <authorList>
            <person name="Angst P."/>
        </authorList>
    </citation>
    <scope>NUCLEOTIDE SEQUENCE</scope>
    <source>
        <strain evidence="2">PB745_01</strain>
        <tissue evidence="2">Gill</tissue>
    </source>
</reference>
<dbReference type="EMBL" id="JAWQEG010001559">
    <property type="protein sequence ID" value="KAK3878422.1"/>
    <property type="molecule type" value="Genomic_DNA"/>
</dbReference>
<dbReference type="Gene3D" id="1.10.10.10">
    <property type="entry name" value="Winged helix-like DNA-binding domain superfamily/Winged helix DNA-binding domain"/>
    <property type="match status" value="1"/>
</dbReference>
<protein>
    <recommendedName>
        <fullName evidence="4">Transposase</fullName>
    </recommendedName>
</protein>
<dbReference type="SUPFAM" id="SSF46689">
    <property type="entry name" value="Homeodomain-like"/>
    <property type="match status" value="1"/>
</dbReference>
<proteinExistence type="predicted"/>
<name>A0AAE1KP88_PETCI</name>
<comment type="subcellular location">
    <subcellularLocation>
        <location evidence="1">Nucleus</location>
    </subcellularLocation>
</comment>
<comment type="caution">
    <text evidence="2">The sequence shown here is derived from an EMBL/GenBank/DDBJ whole genome shotgun (WGS) entry which is preliminary data.</text>
</comment>
<dbReference type="GO" id="GO:0005634">
    <property type="term" value="C:nucleus"/>
    <property type="evidence" value="ECO:0007669"/>
    <property type="project" value="UniProtKB-SubCell"/>
</dbReference>
<dbReference type="InterPro" id="IPR036388">
    <property type="entry name" value="WH-like_DNA-bd_sf"/>
</dbReference>
<dbReference type="Proteomes" id="UP001286313">
    <property type="component" value="Unassembled WGS sequence"/>
</dbReference>
<evidence type="ECO:0000313" key="3">
    <source>
        <dbReference type="Proteomes" id="UP001286313"/>
    </source>
</evidence>
<organism evidence="2 3">
    <name type="scientific">Petrolisthes cinctipes</name>
    <name type="common">Flat porcelain crab</name>
    <dbReference type="NCBI Taxonomy" id="88211"/>
    <lineage>
        <taxon>Eukaryota</taxon>
        <taxon>Metazoa</taxon>
        <taxon>Ecdysozoa</taxon>
        <taxon>Arthropoda</taxon>
        <taxon>Crustacea</taxon>
        <taxon>Multicrustacea</taxon>
        <taxon>Malacostraca</taxon>
        <taxon>Eumalacostraca</taxon>
        <taxon>Eucarida</taxon>
        <taxon>Decapoda</taxon>
        <taxon>Pleocyemata</taxon>
        <taxon>Anomura</taxon>
        <taxon>Galatheoidea</taxon>
        <taxon>Porcellanidae</taxon>
        <taxon>Petrolisthes</taxon>
    </lineage>
</organism>